<name>A0A1X7SQW1_AMPQE</name>
<dbReference type="SUPFAM" id="SSF117281">
    <property type="entry name" value="Kelch motif"/>
    <property type="match status" value="1"/>
</dbReference>
<reference evidence="2" key="1">
    <citation type="journal article" date="2010" name="Nature">
        <title>The Amphimedon queenslandica genome and the evolution of animal complexity.</title>
        <authorList>
            <person name="Srivastava M."/>
            <person name="Simakov O."/>
            <person name="Chapman J."/>
            <person name="Fahey B."/>
            <person name="Gauthier M.E."/>
            <person name="Mitros T."/>
            <person name="Richards G.S."/>
            <person name="Conaco C."/>
            <person name="Dacre M."/>
            <person name="Hellsten U."/>
            <person name="Larroux C."/>
            <person name="Putnam N.H."/>
            <person name="Stanke M."/>
            <person name="Adamska M."/>
            <person name="Darling A."/>
            <person name="Degnan S.M."/>
            <person name="Oakley T.H."/>
            <person name="Plachetzki D.C."/>
            <person name="Zhai Y."/>
            <person name="Adamski M."/>
            <person name="Calcino A."/>
            <person name="Cummins S.F."/>
            <person name="Goodstein D.M."/>
            <person name="Harris C."/>
            <person name="Jackson D.J."/>
            <person name="Leys S.P."/>
            <person name="Shu S."/>
            <person name="Woodcroft B.J."/>
            <person name="Vervoort M."/>
            <person name="Kosik K.S."/>
            <person name="Manning G."/>
            <person name="Degnan B.M."/>
            <person name="Rokhsar D.S."/>
        </authorList>
    </citation>
    <scope>NUCLEOTIDE SEQUENCE [LARGE SCALE GENOMIC DNA]</scope>
</reference>
<dbReference type="PANTHER" id="PTHR23244">
    <property type="entry name" value="KELCH REPEAT DOMAIN"/>
    <property type="match status" value="1"/>
</dbReference>
<dbReference type="OrthoDB" id="432528at2759"/>
<dbReference type="InterPro" id="IPR015915">
    <property type="entry name" value="Kelch-typ_b-propeller"/>
</dbReference>
<keyword evidence="2" id="KW-1185">Reference proteome</keyword>
<dbReference type="EnsemblMetazoa" id="Aqu2.1.04506_001">
    <property type="protein sequence ID" value="Aqu2.1.04506_001"/>
    <property type="gene ID" value="Aqu2.1.04506"/>
</dbReference>
<organism evidence="1">
    <name type="scientific">Amphimedon queenslandica</name>
    <name type="common">Sponge</name>
    <dbReference type="NCBI Taxonomy" id="400682"/>
    <lineage>
        <taxon>Eukaryota</taxon>
        <taxon>Metazoa</taxon>
        <taxon>Porifera</taxon>
        <taxon>Demospongiae</taxon>
        <taxon>Heteroscleromorpha</taxon>
        <taxon>Haplosclerida</taxon>
        <taxon>Niphatidae</taxon>
        <taxon>Amphimedon</taxon>
    </lineage>
</organism>
<dbReference type="Proteomes" id="UP000007879">
    <property type="component" value="Unassembled WGS sequence"/>
</dbReference>
<dbReference type="PANTHER" id="PTHR23244:SF471">
    <property type="entry name" value="GUANINE NUCLEOTIDE-BINDING PROTEIN SUBUNIT BETA 1-RELATED"/>
    <property type="match status" value="1"/>
</dbReference>
<accession>A0A1X7SQW1</accession>
<reference evidence="1" key="2">
    <citation type="submission" date="2017-05" db="UniProtKB">
        <authorList>
            <consortium name="EnsemblMetazoa"/>
        </authorList>
    </citation>
    <scope>IDENTIFICATION</scope>
</reference>
<dbReference type="InParanoid" id="A0A1X7SQW1"/>
<proteinExistence type="predicted"/>
<protein>
    <submittedName>
        <fullName evidence="1">Uncharacterized protein</fullName>
    </submittedName>
</protein>
<dbReference type="AlphaFoldDB" id="A0A1X7SQW1"/>
<dbReference type="InterPro" id="IPR011043">
    <property type="entry name" value="Gal_Oxase/kelch_b-propeller"/>
</dbReference>
<dbReference type="KEGG" id="aqu:109591888"/>
<dbReference type="SUPFAM" id="SSF50965">
    <property type="entry name" value="Galactose oxidase, central domain"/>
    <property type="match status" value="1"/>
</dbReference>
<dbReference type="EnsemblMetazoa" id="XM_020007492.1">
    <property type="protein sequence ID" value="XP_019863051.1"/>
    <property type="gene ID" value="LOC109591888"/>
</dbReference>
<gene>
    <name evidence="1" type="primary">109591888</name>
</gene>
<dbReference type="Gene3D" id="2.120.10.80">
    <property type="entry name" value="Kelch-type beta propeller"/>
    <property type="match status" value="1"/>
</dbReference>
<dbReference type="Pfam" id="PF24681">
    <property type="entry name" value="Kelch_KLHDC2_KLHL20_DRC7"/>
    <property type="match status" value="1"/>
</dbReference>
<evidence type="ECO:0000313" key="1">
    <source>
        <dbReference type="EnsemblMetazoa" id="Aqu2.1.04506_001"/>
    </source>
</evidence>
<sequence>MAAIPSPTAKDYEPAKRSGHSTVIVGDCLYMWGGEKDDRPKVHNIEIERRVSSVVEVLHLLTGRWEQKPTTGDPPLGTREYAAAAIGNEIFYYGGRCSHLRYDDNVLYSLNVDTLKWRKVVSTNDKDGPIKVMVDCGMIAVKIEGEDYLVIIEPGSINIHYFRITTGQWIPSNVTGDVTVRIKYFNLISVDNTSAILLEDDHNVMSKNFVYHLTFTKGSVVCERIFNGSDIVQSLYYHRSVLLSNPSGLKLLVIGGNISETFDINKTNWEEVNVPESVKNRIFHSLSVWNEDSTSTWIIEFGGMRKTNYANLSDTTFLNISEYNNNNYCITIY</sequence>
<evidence type="ECO:0000313" key="2">
    <source>
        <dbReference type="Proteomes" id="UP000007879"/>
    </source>
</evidence>